<dbReference type="EMBL" id="RQET01000001">
    <property type="protein sequence ID" value="TGK14110.1"/>
    <property type="molecule type" value="Genomic_DNA"/>
</dbReference>
<evidence type="ECO:0000313" key="2">
    <source>
        <dbReference type="Proteomes" id="UP000298458"/>
    </source>
</evidence>
<evidence type="ECO:0000313" key="1">
    <source>
        <dbReference type="EMBL" id="TGK14110.1"/>
    </source>
</evidence>
<organism evidence="1 2">
    <name type="scientific">Leptospira fletcheri</name>
    <dbReference type="NCBI Taxonomy" id="2484981"/>
    <lineage>
        <taxon>Bacteria</taxon>
        <taxon>Pseudomonadati</taxon>
        <taxon>Spirochaetota</taxon>
        <taxon>Spirochaetia</taxon>
        <taxon>Leptospirales</taxon>
        <taxon>Leptospiraceae</taxon>
        <taxon>Leptospira</taxon>
    </lineage>
</organism>
<dbReference type="RefSeq" id="WP_167880125.1">
    <property type="nucleotide sequence ID" value="NZ_RQET01000001.1"/>
</dbReference>
<protein>
    <submittedName>
        <fullName evidence="1">Uncharacterized protein</fullName>
    </submittedName>
</protein>
<accession>A0A4R9GK83</accession>
<comment type="caution">
    <text evidence="1">The sequence shown here is derived from an EMBL/GenBank/DDBJ whole genome shotgun (WGS) entry which is preliminary data.</text>
</comment>
<dbReference type="AlphaFoldDB" id="A0A4R9GK83"/>
<reference evidence="1" key="1">
    <citation type="journal article" date="2019" name="PLoS Negl. Trop. Dis.">
        <title>Revisiting the worldwide diversity of Leptospira species in the environment.</title>
        <authorList>
            <person name="Vincent A.T."/>
            <person name="Schiettekatte O."/>
            <person name="Bourhy P."/>
            <person name="Veyrier F.J."/>
            <person name="Picardeau M."/>
        </authorList>
    </citation>
    <scope>NUCLEOTIDE SEQUENCE [LARGE SCALE GENOMIC DNA]</scope>
    <source>
        <strain evidence="1">SSW15</strain>
    </source>
</reference>
<gene>
    <name evidence="1" type="ORF">EHO60_01845</name>
</gene>
<keyword evidence="2" id="KW-1185">Reference proteome</keyword>
<name>A0A4R9GK83_9LEPT</name>
<proteinExistence type="predicted"/>
<dbReference type="Proteomes" id="UP000298458">
    <property type="component" value="Unassembled WGS sequence"/>
</dbReference>
<sequence length="207" mass="23999">MQSSGQIRKDSPFGKKKTELVLLLKGDTCAEFCGQTERSDSCTKPSDCKQAVTGWFRAEEFVDQARFSFRQYYPKRKWEFLSGLSGRLAEFCRDESNGCTYRTSKYSSGFEEVPSKIEIKIDGFDREMHWSLYLSSFSLLVFPGYFQERLDFRASKTTGENGKVPLPTVDDRLRHWFGWIFFLWGPMLSDSVEDLFFSELKQTISGH</sequence>